<accession>Q4S4M1</accession>
<feature type="region of interest" description="Disordered" evidence="1">
    <location>
        <begin position="1"/>
        <end position="72"/>
    </location>
</feature>
<dbReference type="KEGG" id="tng:GSTEN00024120G001"/>
<reference evidence="2" key="1">
    <citation type="journal article" date="2004" name="Nature">
        <title>Genome duplication in the teleost fish Tetraodon nigroviridis reveals the early vertebrate proto-karyotype.</title>
        <authorList>
            <person name="Jaillon O."/>
            <person name="Aury J.-M."/>
            <person name="Brunet F."/>
            <person name="Petit J.-L."/>
            <person name="Stange-Thomann N."/>
            <person name="Mauceli E."/>
            <person name="Bouneau L."/>
            <person name="Fischer C."/>
            <person name="Ozouf-Costaz C."/>
            <person name="Bernot A."/>
            <person name="Nicaud S."/>
            <person name="Jaffe D."/>
            <person name="Fisher S."/>
            <person name="Lutfalla G."/>
            <person name="Dossat C."/>
            <person name="Segurens B."/>
            <person name="Dasilva C."/>
            <person name="Salanoubat M."/>
            <person name="Levy M."/>
            <person name="Boudet N."/>
            <person name="Castellano S."/>
            <person name="Anthouard V."/>
            <person name="Jubin C."/>
            <person name="Castelli V."/>
            <person name="Katinka M."/>
            <person name="Vacherie B."/>
            <person name="Biemont C."/>
            <person name="Skalli Z."/>
            <person name="Cattolico L."/>
            <person name="Poulain J."/>
            <person name="De Berardinis V."/>
            <person name="Cruaud C."/>
            <person name="Duprat S."/>
            <person name="Brottier P."/>
            <person name="Coutanceau J.-P."/>
            <person name="Gouzy J."/>
            <person name="Parra G."/>
            <person name="Lardier G."/>
            <person name="Chapple C."/>
            <person name="McKernan K.J."/>
            <person name="McEwan P."/>
            <person name="Bosak S."/>
            <person name="Kellis M."/>
            <person name="Volff J.-N."/>
            <person name="Guigo R."/>
            <person name="Zody M.C."/>
            <person name="Mesirov J."/>
            <person name="Lindblad-Toh K."/>
            <person name="Birren B."/>
            <person name="Nusbaum C."/>
            <person name="Kahn D."/>
            <person name="Robinson-Rechavi M."/>
            <person name="Laudet V."/>
            <person name="Schachter V."/>
            <person name="Quetier F."/>
            <person name="Saurin W."/>
            <person name="Scarpelli C."/>
            <person name="Wincker P."/>
            <person name="Lander E.S."/>
            <person name="Weissenbach J."/>
            <person name="Roest Crollius H."/>
        </authorList>
    </citation>
    <scope>NUCLEOTIDE SEQUENCE [LARGE SCALE GENOMIC DNA]</scope>
</reference>
<feature type="compositionally biased region" description="Basic and acidic residues" evidence="1">
    <location>
        <begin position="41"/>
        <end position="57"/>
    </location>
</feature>
<evidence type="ECO:0000256" key="1">
    <source>
        <dbReference type="SAM" id="MobiDB-lite"/>
    </source>
</evidence>
<evidence type="ECO:0000313" key="2">
    <source>
        <dbReference type="EMBL" id="CAG04411.1"/>
    </source>
</evidence>
<gene>
    <name evidence="2" type="ORF">GSTENG00024120001</name>
</gene>
<dbReference type="EMBL" id="CAAE01014738">
    <property type="protein sequence ID" value="CAG04411.1"/>
    <property type="molecule type" value="Genomic_DNA"/>
</dbReference>
<proteinExistence type="predicted"/>
<organism evidence="2">
    <name type="scientific">Tetraodon nigroviridis</name>
    <name type="common">Spotted green pufferfish</name>
    <name type="synonym">Chelonodon nigroviridis</name>
    <dbReference type="NCBI Taxonomy" id="99883"/>
    <lineage>
        <taxon>Eukaryota</taxon>
        <taxon>Metazoa</taxon>
        <taxon>Chordata</taxon>
        <taxon>Craniata</taxon>
        <taxon>Vertebrata</taxon>
        <taxon>Euteleostomi</taxon>
        <taxon>Actinopterygii</taxon>
        <taxon>Neopterygii</taxon>
        <taxon>Teleostei</taxon>
        <taxon>Neoteleostei</taxon>
        <taxon>Acanthomorphata</taxon>
        <taxon>Eupercaria</taxon>
        <taxon>Tetraodontiformes</taxon>
        <taxon>Tetradontoidea</taxon>
        <taxon>Tetraodontidae</taxon>
        <taxon>Tetraodon</taxon>
    </lineage>
</organism>
<sequence length="72" mass="7460">MSSPTTKTEVGRLSGATAASGCLALKLPANTAERGGEAGGGEEREKTGGTEEGDRERKVKKKKSWTATLLNP</sequence>
<dbReference type="AlphaFoldDB" id="Q4S4M1"/>
<name>Q4S4M1_TETNG</name>
<protein>
    <submittedName>
        <fullName evidence="2">Chromosome 2 SCAF14738, whole genome shotgun sequence</fullName>
    </submittedName>
</protein>
<reference evidence="2" key="2">
    <citation type="submission" date="2004-02" db="EMBL/GenBank/DDBJ databases">
        <authorList>
            <consortium name="Genoscope"/>
            <consortium name="Whitehead Institute Centre for Genome Research"/>
        </authorList>
    </citation>
    <scope>NUCLEOTIDE SEQUENCE</scope>
</reference>